<dbReference type="Proteomes" id="UP000026960">
    <property type="component" value="Chromosome 8"/>
</dbReference>
<dbReference type="InterPro" id="IPR005018">
    <property type="entry name" value="DOMON_domain"/>
</dbReference>
<organism evidence="7">
    <name type="scientific">Oryza barthii</name>
    <dbReference type="NCBI Taxonomy" id="65489"/>
    <lineage>
        <taxon>Eukaryota</taxon>
        <taxon>Viridiplantae</taxon>
        <taxon>Streptophyta</taxon>
        <taxon>Embryophyta</taxon>
        <taxon>Tracheophyta</taxon>
        <taxon>Spermatophyta</taxon>
        <taxon>Magnoliopsida</taxon>
        <taxon>Liliopsida</taxon>
        <taxon>Poales</taxon>
        <taxon>Poaceae</taxon>
        <taxon>BOP clade</taxon>
        <taxon>Oryzoideae</taxon>
        <taxon>Oryzeae</taxon>
        <taxon>Oryzinae</taxon>
        <taxon>Oryza</taxon>
    </lineage>
</organism>
<dbReference type="PROSITE" id="PS51257">
    <property type="entry name" value="PROKAR_LIPOPROTEIN"/>
    <property type="match status" value="1"/>
</dbReference>
<dbReference type="AlphaFoldDB" id="A0A0D3GZ52"/>
<dbReference type="PaxDb" id="65489-OBART08G11180.1"/>
<dbReference type="CDD" id="cd09629">
    <property type="entry name" value="DOMON_CIL1_like"/>
    <property type="match status" value="1"/>
</dbReference>
<accession>A0A0D3GZ52</accession>
<evidence type="ECO:0000256" key="4">
    <source>
        <dbReference type="ARBA" id="ARBA00023136"/>
    </source>
</evidence>
<evidence type="ECO:0000256" key="5">
    <source>
        <dbReference type="SAM" id="SignalP"/>
    </source>
</evidence>
<feature type="chain" id="PRO_5002263015" description="DOMON domain-containing protein" evidence="5">
    <location>
        <begin position="24"/>
        <end position="204"/>
    </location>
</feature>
<dbReference type="GO" id="GO:0016020">
    <property type="term" value="C:membrane"/>
    <property type="evidence" value="ECO:0007669"/>
    <property type="project" value="UniProtKB-SubCell"/>
</dbReference>
<evidence type="ECO:0000313" key="7">
    <source>
        <dbReference type="EnsemblPlants" id="OBART08G11180.1"/>
    </source>
</evidence>
<dbReference type="Pfam" id="PF04526">
    <property type="entry name" value="DUF568"/>
    <property type="match status" value="1"/>
</dbReference>
<dbReference type="EnsemblPlants" id="OBART08G11180.1">
    <property type="protein sequence ID" value="OBART08G11180.1"/>
    <property type="gene ID" value="OBART08G11180"/>
</dbReference>
<feature type="signal peptide" evidence="5">
    <location>
        <begin position="1"/>
        <end position="23"/>
    </location>
</feature>
<sequence length="204" mass="20620">MAASRRVTISLLLLVAAMASSFSFSPCTAQSSSSCASYTFSSNQQYGSCAALPRLGATLHYNYTAAASTVAVAFRAPQPAGGKGWVAWGINPSGSGMVGTQAVVAFRHSNGSLVAYPTVLGSYAPSMAPAAAKDLALPVSGVSAEENGKAKEVVVYATVALPAGKGTKFNHVWQQGSSVAGDVPAAHPTSGDNVLSVGSIDFSK</sequence>
<dbReference type="PROSITE" id="PS50836">
    <property type="entry name" value="DOMON"/>
    <property type="match status" value="1"/>
</dbReference>
<dbReference type="PANTHER" id="PTHR23130:SF159">
    <property type="entry name" value="OS08G0335600 PROTEIN"/>
    <property type="match status" value="1"/>
</dbReference>
<comment type="subcellular location">
    <subcellularLocation>
        <location evidence="1">Membrane</location>
    </subcellularLocation>
</comment>
<reference evidence="7" key="1">
    <citation type="journal article" date="2009" name="Rice">
        <title>De Novo Next Generation Sequencing of Plant Genomes.</title>
        <authorList>
            <person name="Rounsley S."/>
            <person name="Marri P.R."/>
            <person name="Yu Y."/>
            <person name="He R."/>
            <person name="Sisneros N."/>
            <person name="Goicoechea J.L."/>
            <person name="Lee S.J."/>
            <person name="Angelova A."/>
            <person name="Kudrna D."/>
            <person name="Luo M."/>
            <person name="Affourtit J."/>
            <person name="Desany B."/>
            <person name="Knight J."/>
            <person name="Niazi F."/>
            <person name="Egholm M."/>
            <person name="Wing R.A."/>
        </authorList>
    </citation>
    <scope>NUCLEOTIDE SEQUENCE [LARGE SCALE GENOMIC DNA]</scope>
    <source>
        <strain evidence="7">cv. IRGC 105608</strain>
    </source>
</reference>
<dbReference type="eggNOG" id="KOG4293">
    <property type="taxonomic scope" value="Eukaryota"/>
</dbReference>
<evidence type="ECO:0000256" key="2">
    <source>
        <dbReference type="ARBA" id="ARBA00022448"/>
    </source>
</evidence>
<dbReference type="InterPro" id="IPR045265">
    <property type="entry name" value="AIR12_DOMON"/>
</dbReference>
<dbReference type="STRING" id="65489.A0A0D3GZ52"/>
<keyword evidence="2" id="KW-0813">Transport</keyword>
<dbReference type="PANTHER" id="PTHR23130">
    <property type="entry name" value="CYTOCHROME B561 AND DOMON DOMAIN-CONTAINING PROTEIN"/>
    <property type="match status" value="1"/>
</dbReference>
<protein>
    <recommendedName>
        <fullName evidence="6">DOMON domain-containing protein</fullName>
    </recommendedName>
</protein>
<evidence type="ECO:0000256" key="1">
    <source>
        <dbReference type="ARBA" id="ARBA00004370"/>
    </source>
</evidence>
<evidence type="ECO:0000259" key="6">
    <source>
        <dbReference type="PROSITE" id="PS50836"/>
    </source>
</evidence>
<dbReference type="HOGENOM" id="CLU_036675_2_0_1"/>
<feature type="domain" description="DOMON" evidence="6">
    <location>
        <begin position="55"/>
        <end position="176"/>
    </location>
</feature>
<keyword evidence="3 5" id="KW-0732">Signal</keyword>
<proteinExistence type="predicted"/>
<evidence type="ECO:0000256" key="3">
    <source>
        <dbReference type="ARBA" id="ARBA00022729"/>
    </source>
</evidence>
<evidence type="ECO:0000313" key="8">
    <source>
        <dbReference type="Proteomes" id="UP000026960"/>
    </source>
</evidence>
<reference evidence="7" key="2">
    <citation type="submission" date="2015-03" db="UniProtKB">
        <authorList>
            <consortium name="EnsemblPlants"/>
        </authorList>
    </citation>
    <scope>IDENTIFICATION</scope>
</reference>
<dbReference type="Gramene" id="OBART08G11180.1">
    <property type="protein sequence ID" value="OBART08G11180.1"/>
    <property type="gene ID" value="OBART08G11180"/>
</dbReference>
<keyword evidence="4" id="KW-0472">Membrane</keyword>
<name>A0A0D3GZ52_9ORYZ</name>
<keyword evidence="8" id="KW-1185">Reference proteome</keyword>